<dbReference type="SUPFAM" id="SSF143422">
    <property type="entry name" value="Transposase IS200-like"/>
    <property type="match status" value="1"/>
</dbReference>
<dbReference type="GO" id="GO:0006313">
    <property type="term" value="P:DNA transposition"/>
    <property type="evidence" value="ECO:0007669"/>
    <property type="project" value="InterPro"/>
</dbReference>
<dbReference type="SMART" id="SM01321">
    <property type="entry name" value="Y1_Tnp"/>
    <property type="match status" value="1"/>
</dbReference>
<dbReference type="HOGENOM" id="CLU_119429_0_0_0"/>
<dbReference type="PANTHER" id="PTHR36966:SF1">
    <property type="entry name" value="REP-ASSOCIATED TYROSINE TRANSPOSASE"/>
    <property type="match status" value="1"/>
</dbReference>
<keyword evidence="3" id="KW-1185">Reference proteome</keyword>
<sequence>MLKRSDHTPAHLFIDQTPYFITGAIYKKQHLLVHADIKQKLLDFIKTYFAQYQWELHHWVILDNHYHLLGKSAGGTDLPAIFQAIHSCSAKVIRQTTNCAKPVWWNYWDYCPRDETGYMTRLNYLLYNPVRHGYVTDLHQYSFSTFHKLFAEQGRSQLVKQFQDYPDYKKLILTEAEEDDF</sequence>
<dbReference type="InterPro" id="IPR002686">
    <property type="entry name" value="Transposase_17"/>
</dbReference>
<dbReference type="GO" id="GO:0043565">
    <property type="term" value="F:sequence-specific DNA binding"/>
    <property type="evidence" value="ECO:0007669"/>
    <property type="project" value="TreeGrafter"/>
</dbReference>
<proteinExistence type="predicted"/>
<evidence type="ECO:0000313" key="3">
    <source>
        <dbReference type="Proteomes" id="UP000030661"/>
    </source>
</evidence>
<dbReference type="AlphaFoldDB" id="A0A081C0C0"/>
<evidence type="ECO:0000259" key="1">
    <source>
        <dbReference type="SMART" id="SM01321"/>
    </source>
</evidence>
<dbReference type="InterPro" id="IPR052715">
    <property type="entry name" value="RAYT_transposase"/>
</dbReference>
<reference evidence="2" key="1">
    <citation type="journal article" date="2015" name="PeerJ">
        <title>First genomic representation of candidate bacterial phylum KSB3 points to enhanced environmental sensing as a trigger of wastewater bulking.</title>
        <authorList>
            <person name="Sekiguchi Y."/>
            <person name="Ohashi A."/>
            <person name="Parks D.H."/>
            <person name="Yamauchi T."/>
            <person name="Tyson G.W."/>
            <person name="Hugenholtz P."/>
        </authorList>
    </citation>
    <scope>NUCLEOTIDE SEQUENCE [LARGE SCALE GENOMIC DNA]</scope>
</reference>
<dbReference type="NCBIfam" id="NF047646">
    <property type="entry name" value="REP_Tyr_transpos"/>
    <property type="match status" value="1"/>
</dbReference>
<evidence type="ECO:0000313" key="2">
    <source>
        <dbReference type="EMBL" id="GAK58025.1"/>
    </source>
</evidence>
<dbReference type="InterPro" id="IPR036515">
    <property type="entry name" value="Transposase_17_sf"/>
</dbReference>
<accession>A0A081C0C0</accession>
<dbReference type="Pfam" id="PF01797">
    <property type="entry name" value="Y1_Tnp"/>
    <property type="match status" value="1"/>
</dbReference>
<organism evidence="2">
    <name type="scientific">Vecturithrix granuli</name>
    <dbReference type="NCBI Taxonomy" id="1499967"/>
    <lineage>
        <taxon>Bacteria</taxon>
        <taxon>Candidatus Moduliflexota</taxon>
        <taxon>Candidatus Vecturitrichia</taxon>
        <taxon>Candidatus Vecturitrichales</taxon>
        <taxon>Candidatus Vecturitrichaceae</taxon>
        <taxon>Candidatus Vecturithrix</taxon>
    </lineage>
</organism>
<name>A0A081C0C0_VECG1</name>
<feature type="domain" description="Transposase IS200-like" evidence="1">
    <location>
        <begin position="14"/>
        <end position="128"/>
    </location>
</feature>
<dbReference type="STRING" id="1499967.U27_04998"/>
<protein>
    <recommendedName>
        <fullName evidence="1">Transposase IS200-like domain-containing protein</fullName>
    </recommendedName>
</protein>
<gene>
    <name evidence="2" type="ORF">U27_04998</name>
</gene>
<dbReference type="Proteomes" id="UP000030661">
    <property type="component" value="Unassembled WGS sequence"/>
</dbReference>
<dbReference type="EMBL" id="DF820466">
    <property type="protein sequence ID" value="GAK58025.1"/>
    <property type="molecule type" value="Genomic_DNA"/>
</dbReference>
<dbReference type="PANTHER" id="PTHR36966">
    <property type="entry name" value="REP-ASSOCIATED TYROSINE TRANSPOSASE"/>
    <property type="match status" value="1"/>
</dbReference>
<dbReference type="eggNOG" id="COG1943">
    <property type="taxonomic scope" value="Bacteria"/>
</dbReference>
<dbReference type="GO" id="GO:0004803">
    <property type="term" value="F:transposase activity"/>
    <property type="evidence" value="ECO:0007669"/>
    <property type="project" value="InterPro"/>
</dbReference>
<dbReference type="Gene3D" id="3.30.70.1290">
    <property type="entry name" value="Transposase IS200-like"/>
    <property type="match status" value="1"/>
</dbReference>